<dbReference type="AlphaFoldDB" id="A0A0R1KBZ5"/>
<dbReference type="EMBL" id="AZDZ01000001">
    <property type="protein sequence ID" value="KRK81165.1"/>
    <property type="molecule type" value="Genomic_DNA"/>
</dbReference>
<dbReference type="Pfam" id="PF00359">
    <property type="entry name" value="PTS_EIIA_2"/>
    <property type="match status" value="1"/>
</dbReference>
<gene>
    <name evidence="2" type="ORF">FD03_GL000757</name>
</gene>
<dbReference type="eggNOG" id="ENOG5032FMI">
    <property type="taxonomic scope" value="Bacteria"/>
</dbReference>
<dbReference type="STRING" id="1423775.FD03_GL000757"/>
<keyword evidence="3" id="KW-1185">Reference proteome</keyword>
<comment type="caution">
    <text evidence="2">The sequence shown here is derived from an EMBL/GenBank/DDBJ whole genome shotgun (WGS) entry which is preliminary data.</text>
</comment>
<accession>A0A0R1KBZ5</accession>
<evidence type="ECO:0000313" key="3">
    <source>
        <dbReference type="Proteomes" id="UP000051248"/>
    </source>
</evidence>
<dbReference type="OrthoDB" id="2308970at2"/>
<dbReference type="InterPro" id="IPR016152">
    <property type="entry name" value="PTrfase/Anion_transptr"/>
</dbReference>
<dbReference type="SUPFAM" id="SSF55804">
    <property type="entry name" value="Phoshotransferase/anion transport protein"/>
    <property type="match status" value="1"/>
</dbReference>
<organism evidence="2 3">
    <name type="scientific">Companilactobacillus nodensis DSM 19682 = JCM 14932 = NBRC 107160</name>
    <dbReference type="NCBI Taxonomy" id="1423775"/>
    <lineage>
        <taxon>Bacteria</taxon>
        <taxon>Bacillati</taxon>
        <taxon>Bacillota</taxon>
        <taxon>Bacilli</taxon>
        <taxon>Lactobacillales</taxon>
        <taxon>Lactobacillaceae</taxon>
        <taxon>Companilactobacillus</taxon>
    </lineage>
</organism>
<name>A0A0R1KBZ5_9LACO</name>
<proteinExistence type="predicted"/>
<dbReference type="Proteomes" id="UP000051248">
    <property type="component" value="Unassembled WGS sequence"/>
</dbReference>
<evidence type="ECO:0000313" key="2">
    <source>
        <dbReference type="EMBL" id="KRK81165.1"/>
    </source>
</evidence>
<evidence type="ECO:0000259" key="1">
    <source>
        <dbReference type="Pfam" id="PF00359"/>
    </source>
</evidence>
<protein>
    <recommendedName>
        <fullName evidence="1">PTS EIIA type-2 domain-containing protein</fullName>
    </recommendedName>
</protein>
<dbReference type="Gene3D" id="3.40.930.10">
    <property type="entry name" value="Mannitol-specific EII, Chain A"/>
    <property type="match status" value="1"/>
</dbReference>
<dbReference type="RefSeq" id="WP_025023349.1">
    <property type="nucleotide sequence ID" value="NZ_AZDZ01000001.1"/>
</dbReference>
<dbReference type="InterPro" id="IPR002178">
    <property type="entry name" value="PTS_EIIA_type-2_dom"/>
</dbReference>
<feature type="domain" description="PTS EIIA type-2" evidence="1">
    <location>
        <begin position="4"/>
        <end position="127"/>
    </location>
</feature>
<sequence length="149" mass="16724">MFKIFRKNHTTANIELKDNNQLSALKLAAKKAADEFNIDEQNIQSSIFASAAAGNIIIEDRAVFMFATSEKKSNVHTMTLTFKDPIAWGNDKTPIDYIIVGIFPEDSEQSTVDDMTDKITNIMHDKSSQLDDIKFNDSGLNKLNQSFTD</sequence>
<dbReference type="PATRIC" id="fig|1423775.4.peg.774"/>
<reference evidence="2 3" key="1">
    <citation type="journal article" date="2015" name="Genome Announc.">
        <title>Expanding the biotechnology potential of lactobacilli through comparative genomics of 213 strains and associated genera.</title>
        <authorList>
            <person name="Sun Z."/>
            <person name="Harris H.M."/>
            <person name="McCann A."/>
            <person name="Guo C."/>
            <person name="Argimon S."/>
            <person name="Zhang W."/>
            <person name="Yang X."/>
            <person name="Jeffery I.B."/>
            <person name="Cooney J.C."/>
            <person name="Kagawa T.F."/>
            <person name="Liu W."/>
            <person name="Song Y."/>
            <person name="Salvetti E."/>
            <person name="Wrobel A."/>
            <person name="Rasinkangas P."/>
            <person name="Parkhill J."/>
            <person name="Rea M.C."/>
            <person name="O'Sullivan O."/>
            <person name="Ritari J."/>
            <person name="Douillard F.P."/>
            <person name="Paul Ross R."/>
            <person name="Yang R."/>
            <person name="Briner A.E."/>
            <person name="Felis G.E."/>
            <person name="de Vos W.M."/>
            <person name="Barrangou R."/>
            <person name="Klaenhammer T.R."/>
            <person name="Caufield P.W."/>
            <person name="Cui Y."/>
            <person name="Zhang H."/>
            <person name="O'Toole P.W."/>
        </authorList>
    </citation>
    <scope>NUCLEOTIDE SEQUENCE [LARGE SCALE GENOMIC DNA]</scope>
    <source>
        <strain evidence="2 3">DSM 19682</strain>
    </source>
</reference>